<protein>
    <submittedName>
        <fullName evidence="1">GIY-YIG nuclease family protein</fullName>
    </submittedName>
</protein>
<evidence type="ECO:0000313" key="1">
    <source>
        <dbReference type="EMBL" id="MBW7571790.1"/>
    </source>
</evidence>
<proteinExistence type="predicted"/>
<keyword evidence="2" id="KW-1185">Reference proteome</keyword>
<accession>A0ABS7DLU1</accession>
<dbReference type="RefSeq" id="WP_219964177.1">
    <property type="nucleotide sequence ID" value="NZ_JAGFNZ010000001.1"/>
</dbReference>
<reference evidence="1 2" key="1">
    <citation type="submission" date="2021-03" db="EMBL/GenBank/DDBJ databases">
        <title>Caproiciproducens sp. nov. isolated from feces of cow.</title>
        <authorList>
            <person name="Choi J.-Y."/>
        </authorList>
    </citation>
    <scope>NUCLEOTIDE SEQUENCE [LARGE SCALE GENOMIC DNA]</scope>
    <source>
        <strain evidence="1 2">AGMB10547</strain>
    </source>
</reference>
<organism evidence="1 2">
    <name type="scientific">Caproiciproducens faecalis</name>
    <dbReference type="NCBI Taxonomy" id="2820301"/>
    <lineage>
        <taxon>Bacteria</taxon>
        <taxon>Bacillati</taxon>
        <taxon>Bacillota</taxon>
        <taxon>Clostridia</taxon>
        <taxon>Eubacteriales</taxon>
        <taxon>Acutalibacteraceae</taxon>
        <taxon>Caproiciproducens</taxon>
    </lineage>
</organism>
<dbReference type="Gene3D" id="3.40.1440.10">
    <property type="entry name" value="GIY-YIG endonuclease"/>
    <property type="match status" value="1"/>
</dbReference>
<dbReference type="InterPro" id="IPR035901">
    <property type="entry name" value="GIY-YIG_endonuc_sf"/>
</dbReference>
<dbReference type="CDD" id="cd10451">
    <property type="entry name" value="GIY-YIG_LuxR_like"/>
    <property type="match status" value="1"/>
</dbReference>
<evidence type="ECO:0000313" key="2">
    <source>
        <dbReference type="Proteomes" id="UP000719942"/>
    </source>
</evidence>
<comment type="caution">
    <text evidence="1">The sequence shown here is derived from an EMBL/GenBank/DDBJ whole genome shotgun (WGS) entry which is preliminary data.</text>
</comment>
<gene>
    <name evidence="1" type="ORF">J5W02_03085</name>
</gene>
<sequence length="114" mass="13388">MDKQNKKELAAAYKERKITGGVYAIVNEETGKMLLQSSYDLQGSKNRFSFSRQTGSCVNLKLRDDWKKYGINAFHFEILEELTKKETQTQAEFEMDLDTLYELWTEKLAEKELY</sequence>
<name>A0ABS7DLU1_9FIRM</name>
<dbReference type="EMBL" id="JAGFNZ010000001">
    <property type="protein sequence ID" value="MBW7571790.1"/>
    <property type="molecule type" value="Genomic_DNA"/>
</dbReference>
<dbReference type="Proteomes" id="UP000719942">
    <property type="component" value="Unassembled WGS sequence"/>
</dbReference>